<dbReference type="EMBL" id="BMAV01014913">
    <property type="protein sequence ID" value="GFY63729.1"/>
    <property type="molecule type" value="Genomic_DNA"/>
</dbReference>
<keyword evidence="2" id="KW-1185">Reference proteome</keyword>
<organism evidence="1 2">
    <name type="scientific">Trichonephila inaurata madagascariensis</name>
    <dbReference type="NCBI Taxonomy" id="2747483"/>
    <lineage>
        <taxon>Eukaryota</taxon>
        <taxon>Metazoa</taxon>
        <taxon>Ecdysozoa</taxon>
        <taxon>Arthropoda</taxon>
        <taxon>Chelicerata</taxon>
        <taxon>Arachnida</taxon>
        <taxon>Araneae</taxon>
        <taxon>Araneomorphae</taxon>
        <taxon>Entelegynae</taxon>
        <taxon>Araneoidea</taxon>
        <taxon>Nephilidae</taxon>
        <taxon>Trichonephila</taxon>
        <taxon>Trichonephila inaurata</taxon>
    </lineage>
</organism>
<name>A0A8X6Y2H6_9ARAC</name>
<dbReference type="PANTHER" id="PTHR47331">
    <property type="entry name" value="PHD-TYPE DOMAIN-CONTAINING PROTEIN"/>
    <property type="match status" value="1"/>
</dbReference>
<protein>
    <submittedName>
        <fullName evidence="1">Integrase catalytic domain-containing protein</fullName>
    </submittedName>
</protein>
<dbReference type="AlphaFoldDB" id="A0A8X6Y2H6"/>
<comment type="caution">
    <text evidence="1">The sequence shown here is derived from an EMBL/GenBank/DDBJ whole genome shotgun (WGS) entry which is preliminary data.</text>
</comment>
<dbReference type="OrthoDB" id="6423597at2759"/>
<accession>A0A8X6Y2H6</accession>
<evidence type="ECO:0000313" key="1">
    <source>
        <dbReference type="EMBL" id="GFY63729.1"/>
    </source>
</evidence>
<evidence type="ECO:0000313" key="2">
    <source>
        <dbReference type="Proteomes" id="UP000886998"/>
    </source>
</evidence>
<dbReference type="Proteomes" id="UP000886998">
    <property type="component" value="Unassembled WGS sequence"/>
</dbReference>
<reference evidence="1" key="1">
    <citation type="submission" date="2020-08" db="EMBL/GenBank/DDBJ databases">
        <title>Multicomponent nature underlies the extraordinary mechanical properties of spider dragline silk.</title>
        <authorList>
            <person name="Kono N."/>
            <person name="Nakamura H."/>
            <person name="Mori M."/>
            <person name="Yoshida Y."/>
            <person name="Ohtoshi R."/>
            <person name="Malay A.D."/>
            <person name="Moran D.A.P."/>
            <person name="Tomita M."/>
            <person name="Numata K."/>
            <person name="Arakawa K."/>
        </authorList>
    </citation>
    <scope>NUCLEOTIDE SEQUENCE</scope>
</reference>
<proteinExistence type="predicted"/>
<gene>
    <name evidence="1" type="ORF">TNIN_396651</name>
</gene>
<dbReference type="PANTHER" id="PTHR47331:SF2">
    <property type="match status" value="1"/>
</dbReference>
<sequence>MNFEELTTLVTQIEAVLISRPLTPFSSDPNDLNLLTPGHFLTNCAISFFPKPYTASDYLSYHYRWKFIQSLRNKFWSTEYLTKYSDPC</sequence>